<dbReference type="InterPro" id="IPR051796">
    <property type="entry name" value="ISF_SsuE-like"/>
</dbReference>
<evidence type="ECO:0000259" key="3">
    <source>
        <dbReference type="Pfam" id="PF03358"/>
    </source>
</evidence>
<dbReference type="Proteomes" id="UP001325248">
    <property type="component" value="Chromosome"/>
</dbReference>
<proteinExistence type="predicted"/>
<keyword evidence="2" id="KW-0288">FMN</keyword>
<feature type="domain" description="NADPH-dependent FMN reductase-like" evidence="3">
    <location>
        <begin position="2"/>
        <end position="144"/>
    </location>
</feature>
<dbReference type="PANTHER" id="PTHR43278:SF4">
    <property type="entry name" value="NAD(P)H-DEPENDENT FMN-CONTAINING OXIDOREDUCTASE YWQN-RELATED"/>
    <property type="match status" value="1"/>
</dbReference>
<dbReference type="PANTHER" id="PTHR43278">
    <property type="entry name" value="NAD(P)H-DEPENDENT FMN-CONTAINING OXIDOREDUCTASE YWQN-RELATED"/>
    <property type="match status" value="1"/>
</dbReference>
<organism evidence="4 5">
    <name type="scientific">Blautia producta</name>
    <dbReference type="NCBI Taxonomy" id="33035"/>
    <lineage>
        <taxon>Bacteria</taxon>
        <taxon>Bacillati</taxon>
        <taxon>Bacillota</taxon>
        <taxon>Clostridia</taxon>
        <taxon>Lachnospirales</taxon>
        <taxon>Lachnospiraceae</taxon>
        <taxon>Blautia</taxon>
    </lineage>
</organism>
<dbReference type="Pfam" id="PF03358">
    <property type="entry name" value="FMN_red"/>
    <property type="match status" value="1"/>
</dbReference>
<evidence type="ECO:0000256" key="1">
    <source>
        <dbReference type="ARBA" id="ARBA00022630"/>
    </source>
</evidence>
<dbReference type="InterPro" id="IPR029039">
    <property type="entry name" value="Flavoprotein-like_sf"/>
</dbReference>
<keyword evidence="1" id="KW-0285">Flavoprotein</keyword>
<sequence length="237" mass="27142">MIILLNGSPRKHGATATILQYISEQLKRQGLETSIVHVSDLNLQYCIGCCKCYEIGKCIYIDDIEKLSRKIENADGIIIGTPTYASNISGQLKTIIDRGHFVMEQLLYQKYAMSVVTYENYGGKDTSKILNKLLSYSGAILCRSLIIKNTFSVNPLKDKKIKDYVTSRMDNFYRDLSKHRKPKYQSIKHFIIFRFGIFPFVLGKAEKYQGVIDTWKKNGVRYKEWQMPSVCFGCGSL</sequence>
<dbReference type="InterPro" id="IPR005025">
    <property type="entry name" value="FMN_Rdtase-like_dom"/>
</dbReference>
<evidence type="ECO:0000313" key="5">
    <source>
        <dbReference type="Proteomes" id="UP001325248"/>
    </source>
</evidence>
<reference evidence="4" key="1">
    <citation type="submission" date="2023-10" db="EMBL/GenBank/DDBJ databases">
        <title>Genome sequence of Blautia coccoides DSM 935.</title>
        <authorList>
            <person name="Boeer T."/>
            <person name="Bengelsdorf F.R."/>
            <person name="Daniel R."/>
            <person name="Poehlein A."/>
        </authorList>
    </citation>
    <scope>NUCLEOTIDE SEQUENCE [LARGE SCALE GENOMIC DNA]</scope>
    <source>
        <strain evidence="4">DSM 935</strain>
    </source>
</reference>
<protein>
    <submittedName>
        <fullName evidence="4">Iron-sulfur flavoprotein</fullName>
    </submittedName>
</protein>
<dbReference type="EMBL" id="CP136422">
    <property type="protein sequence ID" value="WPX75807.1"/>
    <property type="molecule type" value="Genomic_DNA"/>
</dbReference>
<dbReference type="Gene3D" id="3.40.50.360">
    <property type="match status" value="1"/>
</dbReference>
<name>A0ABZ0UEZ4_9FIRM</name>
<keyword evidence="5" id="KW-1185">Reference proteome</keyword>
<accession>A0ABZ0UEZ4</accession>
<evidence type="ECO:0000313" key="4">
    <source>
        <dbReference type="EMBL" id="WPX75807.1"/>
    </source>
</evidence>
<evidence type="ECO:0000256" key="2">
    <source>
        <dbReference type="ARBA" id="ARBA00022643"/>
    </source>
</evidence>
<gene>
    <name evidence="4" type="ORF">BLCOC_41730</name>
</gene>
<dbReference type="SUPFAM" id="SSF52218">
    <property type="entry name" value="Flavoproteins"/>
    <property type="match status" value="1"/>
</dbReference>